<evidence type="ECO:0000256" key="3">
    <source>
        <dbReference type="ARBA" id="ARBA00022840"/>
    </source>
</evidence>
<dbReference type="AlphaFoldDB" id="A0A5N0T595"/>
<evidence type="ECO:0000259" key="4">
    <source>
        <dbReference type="PROSITE" id="PS50893"/>
    </source>
</evidence>
<dbReference type="InterPro" id="IPR003439">
    <property type="entry name" value="ABC_transporter-like_ATP-bd"/>
</dbReference>
<evidence type="ECO:0000313" key="5">
    <source>
        <dbReference type="EMBL" id="KAA9130225.1"/>
    </source>
</evidence>
<sequence length="239" mass="25645">MTNVVPADTSHEGPALVTARGLEKHHGQTHALRGVDVTIRQGEIVAVMGPSGSGKSTLLHSLAGVITPDAGEVTIGDTRISSLSDDQRSQFRLDRLGFVFQFGQLLPELTAEDNVALPLMLGGTKRARALVQAHSWLERLGLAGMERRLPSELSGGQSQRVALARGLVNAPTVLFADEPTGSLDSLTAERVMETLTDVVRSTRTTLVIVTHDARVASYSDREIFIRDGSVTRPAFETTV</sequence>
<dbReference type="InterPro" id="IPR003593">
    <property type="entry name" value="AAA+_ATPase"/>
</dbReference>
<dbReference type="CDD" id="cd03255">
    <property type="entry name" value="ABC_MJ0796_LolCDE_FtsE"/>
    <property type="match status" value="1"/>
</dbReference>
<keyword evidence="3 5" id="KW-0067">ATP-binding</keyword>
<accession>A0A5N0T595</accession>
<dbReference type="InterPro" id="IPR027417">
    <property type="entry name" value="P-loop_NTPase"/>
</dbReference>
<dbReference type="PROSITE" id="PS50893">
    <property type="entry name" value="ABC_TRANSPORTER_2"/>
    <property type="match status" value="1"/>
</dbReference>
<keyword evidence="2" id="KW-0547">Nucleotide-binding</keyword>
<dbReference type="InterPro" id="IPR015854">
    <property type="entry name" value="ABC_transpr_LolD-like"/>
</dbReference>
<dbReference type="RefSeq" id="WP_150895264.1">
    <property type="nucleotide sequence ID" value="NZ_VYUY01000021.1"/>
</dbReference>
<dbReference type="GO" id="GO:0005886">
    <property type="term" value="C:plasma membrane"/>
    <property type="evidence" value="ECO:0007669"/>
    <property type="project" value="TreeGrafter"/>
</dbReference>
<dbReference type="InterPro" id="IPR017911">
    <property type="entry name" value="MacB-like_ATP-bd"/>
</dbReference>
<dbReference type="Proteomes" id="UP000326838">
    <property type="component" value="Unassembled WGS sequence"/>
</dbReference>
<dbReference type="Pfam" id="PF00005">
    <property type="entry name" value="ABC_tran"/>
    <property type="match status" value="1"/>
</dbReference>
<dbReference type="GO" id="GO:0016887">
    <property type="term" value="F:ATP hydrolysis activity"/>
    <property type="evidence" value="ECO:0007669"/>
    <property type="project" value="InterPro"/>
</dbReference>
<feature type="domain" description="ABC transporter" evidence="4">
    <location>
        <begin position="17"/>
        <end position="239"/>
    </location>
</feature>
<evidence type="ECO:0000313" key="6">
    <source>
        <dbReference type="Proteomes" id="UP000326838"/>
    </source>
</evidence>
<name>A0A5N0T595_9MICO</name>
<keyword evidence="1" id="KW-0813">Transport</keyword>
<dbReference type="SMART" id="SM00382">
    <property type="entry name" value="AAA"/>
    <property type="match status" value="1"/>
</dbReference>
<dbReference type="GO" id="GO:0098796">
    <property type="term" value="C:membrane protein complex"/>
    <property type="evidence" value="ECO:0007669"/>
    <property type="project" value="UniProtKB-ARBA"/>
</dbReference>
<comment type="caution">
    <text evidence="5">The sequence shown here is derived from an EMBL/GenBank/DDBJ whole genome shotgun (WGS) entry which is preliminary data.</text>
</comment>
<organism evidence="5 6">
    <name type="scientific">Microbacterium caowuchunii</name>
    <dbReference type="NCBI Taxonomy" id="2614638"/>
    <lineage>
        <taxon>Bacteria</taxon>
        <taxon>Bacillati</taxon>
        <taxon>Actinomycetota</taxon>
        <taxon>Actinomycetes</taxon>
        <taxon>Micrococcales</taxon>
        <taxon>Microbacteriaceae</taxon>
        <taxon>Microbacterium</taxon>
    </lineage>
</organism>
<proteinExistence type="predicted"/>
<evidence type="ECO:0000256" key="2">
    <source>
        <dbReference type="ARBA" id="ARBA00022741"/>
    </source>
</evidence>
<dbReference type="GO" id="GO:0022857">
    <property type="term" value="F:transmembrane transporter activity"/>
    <property type="evidence" value="ECO:0007669"/>
    <property type="project" value="TreeGrafter"/>
</dbReference>
<dbReference type="FunFam" id="3.40.50.300:FF:000032">
    <property type="entry name" value="Export ABC transporter ATP-binding protein"/>
    <property type="match status" value="1"/>
</dbReference>
<dbReference type="SUPFAM" id="SSF52540">
    <property type="entry name" value="P-loop containing nucleoside triphosphate hydrolases"/>
    <property type="match status" value="1"/>
</dbReference>
<dbReference type="PROSITE" id="PS00211">
    <property type="entry name" value="ABC_TRANSPORTER_1"/>
    <property type="match status" value="1"/>
</dbReference>
<dbReference type="EMBL" id="VYUY01000021">
    <property type="protein sequence ID" value="KAA9130225.1"/>
    <property type="molecule type" value="Genomic_DNA"/>
</dbReference>
<dbReference type="Gene3D" id="3.40.50.300">
    <property type="entry name" value="P-loop containing nucleotide triphosphate hydrolases"/>
    <property type="match status" value="1"/>
</dbReference>
<protein>
    <submittedName>
        <fullName evidence="5">ABC transporter ATP-binding protein</fullName>
    </submittedName>
</protein>
<dbReference type="PANTHER" id="PTHR24220:SF685">
    <property type="entry name" value="ABC TRANSPORTER RELATED"/>
    <property type="match status" value="1"/>
</dbReference>
<reference evidence="6" key="1">
    <citation type="submission" date="2019-09" db="EMBL/GenBank/DDBJ databases">
        <title>Mumia zhuanghuii sp. nov. isolated from the intestinal contents of plateau pika (Ochotona curzoniae) in the Qinghai-Tibet plateau of China.</title>
        <authorList>
            <person name="Tian Z."/>
        </authorList>
    </citation>
    <scope>NUCLEOTIDE SEQUENCE [LARGE SCALE GENOMIC DNA]</scope>
    <source>
        <strain evidence="6">L-033</strain>
    </source>
</reference>
<gene>
    <name evidence="5" type="ORF">F6B40_14435</name>
</gene>
<dbReference type="PANTHER" id="PTHR24220">
    <property type="entry name" value="IMPORT ATP-BINDING PROTEIN"/>
    <property type="match status" value="1"/>
</dbReference>
<keyword evidence="6" id="KW-1185">Reference proteome</keyword>
<evidence type="ECO:0000256" key="1">
    <source>
        <dbReference type="ARBA" id="ARBA00022448"/>
    </source>
</evidence>
<dbReference type="InterPro" id="IPR017871">
    <property type="entry name" value="ABC_transporter-like_CS"/>
</dbReference>
<dbReference type="GO" id="GO:0005524">
    <property type="term" value="F:ATP binding"/>
    <property type="evidence" value="ECO:0007669"/>
    <property type="project" value="UniProtKB-KW"/>
</dbReference>